<dbReference type="CDD" id="cd18008">
    <property type="entry name" value="DEXDc_SHPRH-like"/>
    <property type="match status" value="1"/>
</dbReference>
<evidence type="ECO:0000256" key="3">
    <source>
        <dbReference type="ARBA" id="ARBA00022741"/>
    </source>
</evidence>
<dbReference type="PROSITE" id="PS00518">
    <property type="entry name" value="ZF_RING_1"/>
    <property type="match status" value="1"/>
</dbReference>
<keyword evidence="8" id="KW-0067">ATP-binding</keyword>
<feature type="compositionally biased region" description="Low complexity" evidence="10">
    <location>
        <begin position="951"/>
        <end position="962"/>
    </location>
</feature>
<dbReference type="Pfam" id="PF00271">
    <property type="entry name" value="Helicase_C"/>
    <property type="match status" value="1"/>
</dbReference>
<dbReference type="PROSITE" id="PS51194">
    <property type="entry name" value="HELICASE_CTER"/>
    <property type="match status" value="1"/>
</dbReference>
<dbReference type="Proteomes" id="UP001595075">
    <property type="component" value="Unassembled WGS sequence"/>
</dbReference>
<evidence type="ECO:0000256" key="7">
    <source>
        <dbReference type="ARBA" id="ARBA00022833"/>
    </source>
</evidence>
<dbReference type="InterPro" id="IPR050628">
    <property type="entry name" value="SNF2_RAD54_helicase_TF"/>
</dbReference>
<sequence>MSSLLETPEMNTEFNHTMDLEPTTGPSERIATEQIMNHSPDHDLHSRQELFTARQADSEIGKAQEMSMESVITQSSDLQVVASGSVAPSGTEHSEPTNLAMAICLENVSTGLLPIRTTQSELMEVDNNAITRNEQIETARFSIDPSQKDAEFKEQLQVAADFHHMQGLSMPSVKEESNDTYPSIIKNESDDSIRPICQNVKQEEECGQLPNLNNTTLRNSNTLYEQDGAGLSQTTEISSSRMLPARSANAEGFKMGKKPGSHQSSKKRKERDEEYENHDEKFWDDNFSRPGGTTSLEYHASTAPYKQTHHMRAMTKRQMIVVAVQRGDGDHDFYPRAGSGSSTRVSSHALNENFPIVPSKDSNFLKIVKGLNATHNVPTEVDLEKMTPLKANSKKQMFNRMLRASPKTSDARLNLLNIEALKDAVAYFGRKIRLVDDGWLINGMISLALLHHQVIGAAWMARREKSDSESKGGMLCDSMGLGKTVETIAAMLWNLPNKTERRKYERATLIIAAPTLLSQWKLELRKHASERAFEKITIYQAKKGEDRNIVASCDVLLVSYGEVIRSCPFPSPTEMSTLKKKDHTWDGTAESHDDESNLVARWIEESMQYCDDLHMVDWYRIIIDEAHKIKSHDAHLSHAVNALKGKHRWVLTGTPIMNRPEELYGYFRFLKEPNAKSFKMFKAKFTNIDKASLHFAPVCHMCIAKLVLQKPENMERLDSVLARTMIMRTMEDKFLGRPLVDLPRPHHNDLPLDFSQEEGIIYRAMEAKYVKTLIQCPDQEKPYDAAAHGSPKTNNQSPGGVSSNKDVKSRRPEFVLIGLHRLRQMTAHPLLVERYIQKDFDIPELRVLYQELLDLGRPQHLVTARIGVLLKQKEQGVTDYSDEEDECRFCSLCSDIAIDPCFIPACKHDFCKVCIEDYVKYQIEEAGEVESKCPECDVPFEVTSLKCAAPPKKSVKQPGQQKPKSKKKADRKPSRQPGEDSVGNLPPLVRMSWLDDFDSGGAMPPSSKLEALETHIKSRMASDPSEKQIIFTQWRSFAGVLGRALQRKRLSFVYLTGDMTPRARSDAVSKFSSNNNIKIMLATLKTAGEGLNLECANVVYSMDQWWNACSEKQAFCRVYRIGQKKETYFFRLILKKSVDERIIEMQDKKLEMIEQMLKPTVSRREMAQLFGVAHKDPKNDKPAGTSMDKNINQDDSDSEEADDDQHGQLGESESDSDSNDGFSD</sequence>
<feature type="compositionally biased region" description="Acidic residues" evidence="10">
    <location>
        <begin position="1194"/>
        <end position="1203"/>
    </location>
</feature>
<keyword evidence="7" id="KW-0862">Zinc</keyword>
<dbReference type="PROSITE" id="PS51192">
    <property type="entry name" value="HELICASE_ATP_BIND_1"/>
    <property type="match status" value="1"/>
</dbReference>
<feature type="region of interest" description="Disordered" evidence="10">
    <location>
        <begin position="781"/>
        <end position="807"/>
    </location>
</feature>
<dbReference type="PANTHER" id="PTHR45626:SF17">
    <property type="entry name" value="HELICASE-LIKE TRANSCRIPTION FACTOR"/>
    <property type="match status" value="1"/>
</dbReference>
<dbReference type="InterPro" id="IPR027417">
    <property type="entry name" value="P-loop_NTPase"/>
</dbReference>
<evidence type="ECO:0000256" key="2">
    <source>
        <dbReference type="ARBA" id="ARBA00022723"/>
    </source>
</evidence>
<dbReference type="SUPFAM" id="SSF52540">
    <property type="entry name" value="P-loop containing nucleoside triphosphate hydrolases"/>
    <property type="match status" value="2"/>
</dbReference>
<dbReference type="EMBL" id="JAZHXI010000001">
    <property type="protein sequence ID" value="KAL2075494.1"/>
    <property type="molecule type" value="Genomic_DNA"/>
</dbReference>
<keyword evidence="6" id="KW-0347">Helicase</keyword>
<evidence type="ECO:0000259" key="11">
    <source>
        <dbReference type="PROSITE" id="PS50089"/>
    </source>
</evidence>
<keyword evidence="3" id="KW-0547">Nucleotide-binding</keyword>
<feature type="region of interest" description="Disordered" evidence="10">
    <location>
        <begin position="250"/>
        <end position="288"/>
    </location>
</feature>
<dbReference type="SUPFAM" id="SSF57850">
    <property type="entry name" value="RING/U-box"/>
    <property type="match status" value="1"/>
</dbReference>
<dbReference type="InterPro" id="IPR014001">
    <property type="entry name" value="Helicase_ATP-bd"/>
</dbReference>
<feature type="region of interest" description="Disordered" evidence="10">
    <location>
        <begin position="951"/>
        <end position="987"/>
    </location>
</feature>
<evidence type="ECO:0000313" key="14">
    <source>
        <dbReference type="EMBL" id="KAL2075494.1"/>
    </source>
</evidence>
<dbReference type="PROSITE" id="PS50089">
    <property type="entry name" value="ZF_RING_2"/>
    <property type="match status" value="1"/>
</dbReference>
<keyword evidence="15" id="KW-1185">Reference proteome</keyword>
<evidence type="ECO:0000256" key="6">
    <source>
        <dbReference type="ARBA" id="ARBA00022806"/>
    </source>
</evidence>
<keyword evidence="4 9" id="KW-0863">Zinc-finger</keyword>
<evidence type="ECO:0000259" key="13">
    <source>
        <dbReference type="PROSITE" id="PS51194"/>
    </source>
</evidence>
<keyword evidence="5" id="KW-0378">Hydrolase</keyword>
<gene>
    <name evidence="14" type="ORF">VTL71DRAFT_437</name>
</gene>
<feature type="compositionally biased region" description="Basic and acidic residues" evidence="10">
    <location>
        <begin position="278"/>
        <end position="287"/>
    </location>
</feature>
<feature type="region of interest" description="Disordered" evidence="10">
    <location>
        <begin position="1172"/>
        <end position="1224"/>
    </location>
</feature>
<feature type="compositionally biased region" description="Acidic residues" evidence="10">
    <location>
        <begin position="1212"/>
        <end position="1224"/>
    </location>
</feature>
<dbReference type="Gene3D" id="3.30.40.10">
    <property type="entry name" value="Zinc/RING finger domain, C3HC4 (zinc finger)"/>
    <property type="match status" value="1"/>
</dbReference>
<dbReference type="SMART" id="SM00490">
    <property type="entry name" value="HELICc"/>
    <property type="match status" value="1"/>
</dbReference>
<comment type="caution">
    <text evidence="14">The sequence shown here is derived from an EMBL/GenBank/DDBJ whole genome shotgun (WGS) entry which is preliminary data.</text>
</comment>
<dbReference type="InterPro" id="IPR000330">
    <property type="entry name" value="SNF2_N"/>
</dbReference>
<evidence type="ECO:0000256" key="4">
    <source>
        <dbReference type="ARBA" id="ARBA00022771"/>
    </source>
</evidence>
<dbReference type="Gene3D" id="3.40.50.300">
    <property type="entry name" value="P-loop containing nucleotide triphosphate hydrolases"/>
    <property type="match status" value="1"/>
</dbReference>
<evidence type="ECO:0000256" key="5">
    <source>
        <dbReference type="ARBA" id="ARBA00022801"/>
    </source>
</evidence>
<evidence type="ECO:0000256" key="8">
    <source>
        <dbReference type="ARBA" id="ARBA00022840"/>
    </source>
</evidence>
<dbReference type="SMART" id="SM00487">
    <property type="entry name" value="DEXDc"/>
    <property type="match status" value="1"/>
</dbReference>
<feature type="domain" description="Helicase C-terminal" evidence="13">
    <location>
        <begin position="1008"/>
        <end position="1161"/>
    </location>
</feature>
<dbReference type="InterPro" id="IPR049730">
    <property type="entry name" value="SNF2/RAD54-like_C"/>
</dbReference>
<evidence type="ECO:0000259" key="12">
    <source>
        <dbReference type="PROSITE" id="PS51192"/>
    </source>
</evidence>
<keyword evidence="2" id="KW-0479">Metal-binding</keyword>
<evidence type="ECO:0000256" key="10">
    <source>
        <dbReference type="SAM" id="MobiDB-lite"/>
    </source>
</evidence>
<dbReference type="InterPro" id="IPR018957">
    <property type="entry name" value="Znf_C3HC4_RING-type"/>
</dbReference>
<feature type="domain" description="RING-type" evidence="11">
    <location>
        <begin position="890"/>
        <end position="937"/>
    </location>
</feature>
<accession>A0ABR4D029</accession>
<comment type="similarity">
    <text evidence="1">Belongs to the SNF2/RAD54 helicase family.</text>
</comment>
<dbReference type="InterPro" id="IPR038718">
    <property type="entry name" value="SNF2-like_sf"/>
</dbReference>
<evidence type="ECO:0000313" key="15">
    <source>
        <dbReference type="Proteomes" id="UP001595075"/>
    </source>
</evidence>
<proteinExistence type="inferred from homology"/>
<dbReference type="Pfam" id="PF00176">
    <property type="entry name" value="SNF2-rel_dom"/>
    <property type="match status" value="1"/>
</dbReference>
<reference evidence="14 15" key="1">
    <citation type="journal article" date="2024" name="Commun. Biol.">
        <title>Comparative genomic analysis of thermophilic fungi reveals convergent evolutionary adaptations and gene losses.</title>
        <authorList>
            <person name="Steindorff A.S."/>
            <person name="Aguilar-Pontes M.V."/>
            <person name="Robinson A.J."/>
            <person name="Andreopoulos B."/>
            <person name="LaButti K."/>
            <person name="Kuo A."/>
            <person name="Mondo S."/>
            <person name="Riley R."/>
            <person name="Otillar R."/>
            <person name="Haridas S."/>
            <person name="Lipzen A."/>
            <person name="Grimwood J."/>
            <person name="Schmutz J."/>
            <person name="Clum A."/>
            <person name="Reid I.D."/>
            <person name="Moisan M.C."/>
            <person name="Butler G."/>
            <person name="Nguyen T.T.M."/>
            <person name="Dewar K."/>
            <person name="Conant G."/>
            <person name="Drula E."/>
            <person name="Henrissat B."/>
            <person name="Hansel C."/>
            <person name="Singer S."/>
            <person name="Hutchinson M.I."/>
            <person name="de Vries R.P."/>
            <person name="Natvig D.O."/>
            <person name="Powell A.J."/>
            <person name="Tsang A."/>
            <person name="Grigoriev I.V."/>
        </authorList>
    </citation>
    <scope>NUCLEOTIDE SEQUENCE [LARGE SCALE GENOMIC DNA]</scope>
    <source>
        <strain evidence="14 15">CBS 494.80</strain>
    </source>
</reference>
<protein>
    <submittedName>
        <fullName evidence="14">Uncharacterized protein</fullName>
    </submittedName>
</protein>
<dbReference type="PANTHER" id="PTHR45626">
    <property type="entry name" value="TRANSCRIPTION TERMINATION FACTOR 2-RELATED"/>
    <property type="match status" value="1"/>
</dbReference>
<dbReference type="CDD" id="cd18793">
    <property type="entry name" value="SF2_C_SNF"/>
    <property type="match status" value="1"/>
</dbReference>
<dbReference type="Gene3D" id="3.40.50.10810">
    <property type="entry name" value="Tandem AAA-ATPase domain"/>
    <property type="match status" value="1"/>
</dbReference>
<feature type="domain" description="Helicase ATP-binding" evidence="12">
    <location>
        <begin position="464"/>
        <end position="673"/>
    </location>
</feature>
<name>A0ABR4D029_9HELO</name>
<dbReference type="Pfam" id="PF00097">
    <property type="entry name" value="zf-C3HC4"/>
    <property type="match status" value="1"/>
</dbReference>
<dbReference type="InterPro" id="IPR013083">
    <property type="entry name" value="Znf_RING/FYVE/PHD"/>
</dbReference>
<evidence type="ECO:0000256" key="9">
    <source>
        <dbReference type="PROSITE-ProRule" id="PRU00175"/>
    </source>
</evidence>
<dbReference type="InterPro" id="IPR017907">
    <property type="entry name" value="Znf_RING_CS"/>
</dbReference>
<dbReference type="InterPro" id="IPR001650">
    <property type="entry name" value="Helicase_C-like"/>
</dbReference>
<feature type="compositionally biased region" description="Basic residues" evidence="10">
    <location>
        <begin position="255"/>
        <end position="269"/>
    </location>
</feature>
<dbReference type="InterPro" id="IPR001841">
    <property type="entry name" value="Znf_RING"/>
</dbReference>
<evidence type="ECO:0000256" key="1">
    <source>
        <dbReference type="ARBA" id="ARBA00007025"/>
    </source>
</evidence>
<organism evidence="14 15">
    <name type="scientific">Oculimacula yallundae</name>
    <dbReference type="NCBI Taxonomy" id="86028"/>
    <lineage>
        <taxon>Eukaryota</taxon>
        <taxon>Fungi</taxon>
        <taxon>Dikarya</taxon>
        <taxon>Ascomycota</taxon>
        <taxon>Pezizomycotina</taxon>
        <taxon>Leotiomycetes</taxon>
        <taxon>Helotiales</taxon>
        <taxon>Ploettnerulaceae</taxon>
        <taxon>Oculimacula</taxon>
    </lineage>
</organism>
<feature type="compositionally biased region" description="Polar residues" evidence="10">
    <location>
        <begin position="791"/>
        <end position="804"/>
    </location>
</feature>
<dbReference type="SMART" id="SM00184">
    <property type="entry name" value="RING"/>
    <property type="match status" value="1"/>
</dbReference>